<dbReference type="RefSeq" id="WP_241058469.1">
    <property type="nucleotide sequence ID" value="NZ_JAKWJU010000002.1"/>
</dbReference>
<feature type="region of interest" description="Disordered" evidence="1">
    <location>
        <begin position="25"/>
        <end position="90"/>
    </location>
</feature>
<name>A0ABS9SVU2_9ACTN</name>
<feature type="domain" description="PepSY" evidence="2">
    <location>
        <begin position="116"/>
        <end position="159"/>
    </location>
</feature>
<sequence>MQTTHEEAVRAALGAVPSGRLAKLELAESEGAGSERNGSERDGRGQQGRPEWHSEIVSSDGARTSVTQSATGAEPATAEPAVRPDGTAGPRLRALLRKAVVTPEDAVRKVATPDYDKVDAVELAESDGRPVWRIRLVAVEPGNAHVYEIDAATGDVLGRRRL</sequence>
<proteinExistence type="predicted"/>
<keyword evidence="4" id="KW-1185">Reference proteome</keyword>
<feature type="compositionally biased region" description="Basic and acidic residues" evidence="1">
    <location>
        <begin position="37"/>
        <end position="54"/>
    </location>
</feature>
<dbReference type="EMBL" id="JAKWJU010000002">
    <property type="protein sequence ID" value="MCH6160389.1"/>
    <property type="molecule type" value="Genomic_DNA"/>
</dbReference>
<dbReference type="InterPro" id="IPR025711">
    <property type="entry name" value="PepSY"/>
</dbReference>
<organism evidence="3 4">
    <name type="scientific">Streptomyces marispadix</name>
    <dbReference type="NCBI Taxonomy" id="2922868"/>
    <lineage>
        <taxon>Bacteria</taxon>
        <taxon>Bacillati</taxon>
        <taxon>Actinomycetota</taxon>
        <taxon>Actinomycetes</taxon>
        <taxon>Kitasatosporales</taxon>
        <taxon>Streptomycetaceae</taxon>
        <taxon>Streptomyces</taxon>
    </lineage>
</organism>
<reference evidence="3" key="2">
    <citation type="journal article" date="2023" name="Int. J. Syst. Evol. Microbiol.">
        <title>Streptomyces marispadix sp. nov., isolated from marine beach sediment of the Northern Coast of Portugal.</title>
        <authorList>
            <person name="dos Santos J.D.N."/>
            <person name="Vitorino I.R."/>
            <person name="Kallscheuer N."/>
            <person name="Srivastava A."/>
            <person name="Krautwurst S."/>
            <person name="Marz M."/>
            <person name="Jogler C."/>
            <person name="Lobo Da Cunha A."/>
            <person name="Catita J."/>
            <person name="Goncalves H."/>
            <person name="Gonzalez I."/>
            <person name="Reyes F."/>
            <person name="Lage O.M."/>
        </authorList>
    </citation>
    <scope>NUCLEOTIDE SEQUENCE</scope>
    <source>
        <strain evidence="3">M600PL45_2</strain>
    </source>
</reference>
<dbReference type="Pfam" id="PF03413">
    <property type="entry name" value="PepSY"/>
    <property type="match status" value="1"/>
</dbReference>
<feature type="compositionally biased region" description="Low complexity" evidence="1">
    <location>
        <begin position="70"/>
        <end position="81"/>
    </location>
</feature>
<evidence type="ECO:0000259" key="2">
    <source>
        <dbReference type="Pfam" id="PF03413"/>
    </source>
</evidence>
<evidence type="ECO:0000256" key="1">
    <source>
        <dbReference type="SAM" id="MobiDB-lite"/>
    </source>
</evidence>
<dbReference type="Gene3D" id="3.10.450.40">
    <property type="match status" value="1"/>
</dbReference>
<dbReference type="Proteomes" id="UP001166784">
    <property type="component" value="Unassembled WGS sequence"/>
</dbReference>
<gene>
    <name evidence="3" type="ORF">MMA15_08155</name>
</gene>
<accession>A0ABS9SVU2</accession>
<comment type="caution">
    <text evidence="3">The sequence shown here is derived from an EMBL/GenBank/DDBJ whole genome shotgun (WGS) entry which is preliminary data.</text>
</comment>
<protein>
    <submittedName>
        <fullName evidence="3">PepSY domain-containing protein</fullName>
    </submittedName>
</protein>
<evidence type="ECO:0000313" key="4">
    <source>
        <dbReference type="Proteomes" id="UP001166784"/>
    </source>
</evidence>
<reference evidence="3" key="1">
    <citation type="submission" date="2022-03" db="EMBL/GenBank/DDBJ databases">
        <authorList>
            <person name="Santos J.D.N."/>
            <person name="Kallscheuer N."/>
            <person name="Jogler C."/>
            <person name="Lage O.M."/>
        </authorList>
    </citation>
    <scope>NUCLEOTIDE SEQUENCE</scope>
    <source>
        <strain evidence="3">M600PL45_2</strain>
    </source>
</reference>
<evidence type="ECO:0000313" key="3">
    <source>
        <dbReference type="EMBL" id="MCH6160389.1"/>
    </source>
</evidence>